<accession>A0ABU3WYI4</accession>
<comment type="caution">
    <text evidence="1">The sequence shown here is derived from an EMBL/GenBank/DDBJ whole genome shotgun (WGS) entry which is preliminary data.</text>
</comment>
<proteinExistence type="predicted"/>
<dbReference type="InterPro" id="IPR045730">
    <property type="entry name" value="DUF6084"/>
</dbReference>
<sequence length="217" mass="23358">MTALEFTVADIAPEPYAAAPTLLATLGIREGTGATVHALALRCQLRIEPRRRRYGPEEEAALTDLFGTRDRWGTTLAPFPWLHASTVVPGFDGGCEATLPLTCTYDFDVAAARYLHALGDGTVPLLALFSGTVFTRGTAGFAVEQVPWDREARYDLPVRVWRDLMRAHFPDTGYARLTHATLAALGRFKAERGLIDLDAAITELLAAAGAGTGVEAS</sequence>
<dbReference type="RefSeq" id="WP_138997205.1">
    <property type="nucleotide sequence ID" value="NZ_JAWKJJ010000001.1"/>
</dbReference>
<dbReference type="EMBL" id="WBMO01000005">
    <property type="protein sequence ID" value="MDV2478418.1"/>
    <property type="molecule type" value="Genomic_DNA"/>
</dbReference>
<dbReference type="Proteomes" id="UP001275440">
    <property type="component" value="Unassembled WGS sequence"/>
</dbReference>
<dbReference type="Pfam" id="PF19562">
    <property type="entry name" value="DUF6084"/>
    <property type="match status" value="1"/>
</dbReference>
<keyword evidence="2" id="KW-1185">Reference proteome</keyword>
<organism evidence="1 2">
    <name type="scientific">Rhodococcus zopfii</name>
    <dbReference type="NCBI Taxonomy" id="43772"/>
    <lineage>
        <taxon>Bacteria</taxon>
        <taxon>Bacillati</taxon>
        <taxon>Actinomycetota</taxon>
        <taxon>Actinomycetes</taxon>
        <taxon>Mycobacteriales</taxon>
        <taxon>Nocardiaceae</taxon>
        <taxon>Rhodococcus</taxon>
    </lineage>
</organism>
<gene>
    <name evidence="1" type="ORF">F8M49_28820</name>
</gene>
<evidence type="ECO:0000313" key="2">
    <source>
        <dbReference type="Proteomes" id="UP001275440"/>
    </source>
</evidence>
<protein>
    <submittedName>
        <fullName evidence="1">Uncharacterized protein</fullName>
    </submittedName>
</protein>
<evidence type="ECO:0000313" key="1">
    <source>
        <dbReference type="EMBL" id="MDV2478418.1"/>
    </source>
</evidence>
<reference evidence="1 2" key="1">
    <citation type="submission" date="2019-10" db="EMBL/GenBank/DDBJ databases">
        <title>Draft Genome Assembly of Rhodococcus zopfii DSM44189.</title>
        <authorList>
            <person name="Sutton J.M."/>
            <person name="Akob D.M."/>
            <person name="Bushman T.J."/>
        </authorList>
    </citation>
    <scope>NUCLEOTIDE SEQUENCE [LARGE SCALE GENOMIC DNA]</scope>
    <source>
        <strain evidence="1 2">DSM 44189</strain>
    </source>
</reference>
<name>A0ABU3WYI4_9NOCA</name>